<feature type="domain" description="DUF6834" evidence="1">
    <location>
        <begin position="171"/>
        <end position="244"/>
    </location>
</feature>
<keyword evidence="3" id="KW-1185">Reference proteome</keyword>
<evidence type="ECO:0000313" key="3">
    <source>
        <dbReference type="Proteomes" id="UP000186940"/>
    </source>
</evidence>
<name>A0A1F2PBJ4_9EURY</name>
<comment type="caution">
    <text evidence="2">The sequence shown here is derived from an EMBL/GenBank/DDBJ whole genome shotgun (WGS) entry which is preliminary data.</text>
</comment>
<dbReference type="InterPro" id="IPR049429">
    <property type="entry name" value="AF2093-like"/>
</dbReference>
<evidence type="ECO:0000313" key="2">
    <source>
        <dbReference type="EMBL" id="OFV68780.1"/>
    </source>
</evidence>
<evidence type="ECO:0000259" key="1">
    <source>
        <dbReference type="Pfam" id="PF20755"/>
    </source>
</evidence>
<dbReference type="Proteomes" id="UP000186940">
    <property type="component" value="Unassembled WGS sequence"/>
</dbReference>
<dbReference type="InterPro" id="IPR049265">
    <property type="entry name" value="DUF6834"/>
</dbReference>
<gene>
    <name evidence="2" type="ORF">SCAL_000456</name>
</gene>
<dbReference type="AlphaFoldDB" id="A0A1F2PBJ4"/>
<sequence>MSAMKNSSGDLMETNEIGEVLKNLTHYINIYLVLSEEELRSKIAEEVSKIEEKRKTEIEKDFGESMEDLIFNSITTHEKLSINSPDLHVKINYLGETFYCPPSHRFMEAEISKAFLRLVESRIDFDRFKTVVLNFMQEAGYKTEVIEGENKILAEKDGFEPLYLRLLPTINVVPDMLEEFGGEVNVFIVPTEKTPWAFVNFIRSMDEYYIPDSAMIWVANIKKGSIDPLIGEPGDSAITSTFDNPSRAKKAIQIWRRAGGIDSSFIGLS</sequence>
<dbReference type="Pfam" id="PF20755">
    <property type="entry name" value="DUF6834_C"/>
    <property type="match status" value="1"/>
</dbReference>
<dbReference type="InterPro" id="IPR049266">
    <property type="entry name" value="AF2093-like_C_sf"/>
</dbReference>
<dbReference type="STRING" id="1838285.SCAL_000456"/>
<proteinExistence type="predicted"/>
<dbReference type="Gene3D" id="3.40.50.10670">
    <property type="entry name" value="af2093 domain"/>
    <property type="match status" value="1"/>
</dbReference>
<protein>
    <submittedName>
        <fullName evidence="2">Protein containing DUF739</fullName>
    </submittedName>
</protein>
<organism evidence="2 3">
    <name type="scientific">Candidatus Syntropharchaeum caldarium</name>
    <dbReference type="NCBI Taxonomy" id="1838285"/>
    <lineage>
        <taxon>Archaea</taxon>
        <taxon>Methanobacteriati</taxon>
        <taxon>Methanobacteriota</taxon>
        <taxon>Stenosarchaea group</taxon>
        <taxon>Methanomicrobia</taxon>
        <taxon>Methanosarcinales</taxon>
        <taxon>ANME-2 cluster</taxon>
        <taxon>Candidatus Syntropharchaeum</taxon>
    </lineage>
</organism>
<dbReference type="CDD" id="cd22184">
    <property type="entry name" value="Af2093-like"/>
    <property type="match status" value="1"/>
</dbReference>
<accession>A0A1F2PBJ4</accession>
<dbReference type="EMBL" id="LYOS01000001">
    <property type="protein sequence ID" value="OFV68780.1"/>
    <property type="molecule type" value="Genomic_DNA"/>
</dbReference>
<reference evidence="2" key="1">
    <citation type="submission" date="2016-05" db="EMBL/GenBank/DDBJ databases">
        <title>Microbial consortia oxidize butane by reversing methanogenesis.</title>
        <authorList>
            <person name="Laso-Perez R."/>
            <person name="Richter M."/>
            <person name="Wegener G."/>
            <person name="Musat F."/>
        </authorList>
    </citation>
    <scope>NUCLEOTIDE SEQUENCE [LARGE SCALE GENOMIC DNA]</scope>
    <source>
        <strain evidence="2">BOX2</strain>
    </source>
</reference>